<dbReference type="EMBL" id="CATZBU010000012">
    <property type="protein sequence ID" value="CAJ0803720.1"/>
    <property type="molecule type" value="Genomic_DNA"/>
</dbReference>
<protein>
    <submittedName>
        <fullName evidence="1">Uncharacterized protein</fullName>
    </submittedName>
</protein>
<reference evidence="1 2" key="1">
    <citation type="submission" date="2023-07" db="EMBL/GenBank/DDBJ databases">
        <authorList>
            <person name="Peeters C."/>
        </authorList>
    </citation>
    <scope>NUCLEOTIDE SEQUENCE [LARGE SCALE GENOMIC DNA]</scope>
    <source>
        <strain evidence="1 2">LMG 19083</strain>
    </source>
</reference>
<organism evidence="1 2">
    <name type="scientific">Ralstonia psammae</name>
    <dbReference type="NCBI Taxonomy" id="3058598"/>
    <lineage>
        <taxon>Bacteria</taxon>
        <taxon>Pseudomonadati</taxon>
        <taxon>Pseudomonadota</taxon>
        <taxon>Betaproteobacteria</taxon>
        <taxon>Burkholderiales</taxon>
        <taxon>Burkholderiaceae</taxon>
        <taxon>Ralstonia</taxon>
    </lineage>
</organism>
<dbReference type="RefSeq" id="WP_316667792.1">
    <property type="nucleotide sequence ID" value="NZ_CATZBU010000012.1"/>
</dbReference>
<dbReference type="Proteomes" id="UP001189813">
    <property type="component" value="Unassembled WGS sequence"/>
</dbReference>
<evidence type="ECO:0000313" key="1">
    <source>
        <dbReference type="EMBL" id="CAJ0803720.1"/>
    </source>
</evidence>
<accession>A0ABM9JUD3</accession>
<comment type="caution">
    <text evidence="1">The sequence shown here is derived from an EMBL/GenBank/DDBJ whole genome shotgun (WGS) entry which is preliminary data.</text>
</comment>
<evidence type="ECO:0000313" key="2">
    <source>
        <dbReference type="Proteomes" id="UP001189813"/>
    </source>
</evidence>
<name>A0ABM9JUD3_9RALS</name>
<proteinExistence type="predicted"/>
<sequence length="121" mass="13157">MIEKADLDEIVGREIIGVAINPYSVSMSFGDNNSTGWILIQCDFSLKILGEEHFGSAADQESAAFLKKCLGEKVIGADFGGDSTLSLYFDKGGYLRMIPMKDGLESYVLHTRNGIVPISDC</sequence>
<keyword evidence="2" id="KW-1185">Reference proteome</keyword>
<gene>
    <name evidence="1" type="ORF">LMG19083_03933</name>
</gene>